<evidence type="ECO:0008006" key="3">
    <source>
        <dbReference type="Google" id="ProtNLM"/>
    </source>
</evidence>
<organism evidence="1 2">
    <name type="scientific">Enterovibrio norvegicus DSM 15893</name>
    <dbReference type="NCBI Taxonomy" id="1121869"/>
    <lineage>
        <taxon>Bacteria</taxon>
        <taxon>Pseudomonadati</taxon>
        <taxon>Pseudomonadota</taxon>
        <taxon>Gammaproteobacteria</taxon>
        <taxon>Vibrionales</taxon>
        <taxon>Vibrionaceae</taxon>
        <taxon>Enterovibrio</taxon>
    </lineage>
</organism>
<sequence>MTTSDIENLSDFISASRSKGEIWGLHCKDGWVICDSAIYEDTDVMPFWSSRNAAAVHCVDEWEDFAPVSIPLQTFIEEWLVDLARDDVMLGPDWGKELSGEEVDPVDLATKYQDPALLN</sequence>
<dbReference type="STRING" id="1121869.SAMN03084138_01980"/>
<protein>
    <recommendedName>
        <fullName evidence="3">DUF2750 domain-containing protein</fullName>
    </recommendedName>
</protein>
<accession>A0A1I5PPQ3</accession>
<dbReference type="OrthoDB" id="5916942at2"/>
<dbReference type="RefSeq" id="WP_074926801.1">
    <property type="nucleotide sequence ID" value="NZ_FOWR01000013.1"/>
</dbReference>
<evidence type="ECO:0000313" key="2">
    <source>
        <dbReference type="Proteomes" id="UP000182692"/>
    </source>
</evidence>
<gene>
    <name evidence="1" type="ORF">SAMN03084138_01980</name>
</gene>
<dbReference type="GeneID" id="35870110"/>
<dbReference type="Pfam" id="PF11042">
    <property type="entry name" value="DUF2750"/>
    <property type="match status" value="1"/>
</dbReference>
<dbReference type="Proteomes" id="UP000182692">
    <property type="component" value="Unassembled WGS sequence"/>
</dbReference>
<proteinExistence type="predicted"/>
<dbReference type="InterPro" id="IPR021284">
    <property type="entry name" value="DUF2750"/>
</dbReference>
<evidence type="ECO:0000313" key="1">
    <source>
        <dbReference type="EMBL" id="SFP35491.1"/>
    </source>
</evidence>
<dbReference type="AlphaFoldDB" id="A0A1I5PPQ3"/>
<dbReference type="EMBL" id="FOWR01000013">
    <property type="protein sequence ID" value="SFP35491.1"/>
    <property type="molecule type" value="Genomic_DNA"/>
</dbReference>
<reference evidence="1 2" key="1">
    <citation type="submission" date="2016-10" db="EMBL/GenBank/DDBJ databases">
        <authorList>
            <person name="de Groot N.N."/>
        </authorList>
    </citation>
    <scope>NUCLEOTIDE SEQUENCE [LARGE SCALE GENOMIC DNA]</scope>
    <source>
        <strain evidence="1 2">DSM 15893</strain>
    </source>
</reference>
<name>A0A1I5PPQ3_9GAMM</name>